<feature type="compositionally biased region" description="Polar residues" evidence="2">
    <location>
        <begin position="283"/>
        <end position="292"/>
    </location>
</feature>
<dbReference type="PANTHER" id="PTHR33322:SF16">
    <property type="entry name" value="BAG FAMILY MOLECULAR CHAPERONE REGULATOR 6"/>
    <property type="match status" value="1"/>
</dbReference>
<organism evidence="4 5">
    <name type="scientific">Hibiscus sabdariffa</name>
    <name type="common">roselle</name>
    <dbReference type="NCBI Taxonomy" id="183260"/>
    <lineage>
        <taxon>Eukaryota</taxon>
        <taxon>Viridiplantae</taxon>
        <taxon>Streptophyta</taxon>
        <taxon>Embryophyta</taxon>
        <taxon>Tracheophyta</taxon>
        <taxon>Spermatophyta</taxon>
        <taxon>Magnoliopsida</taxon>
        <taxon>eudicotyledons</taxon>
        <taxon>Gunneridae</taxon>
        <taxon>Pentapetalae</taxon>
        <taxon>rosids</taxon>
        <taxon>malvids</taxon>
        <taxon>Malvales</taxon>
        <taxon>Malvaceae</taxon>
        <taxon>Malvoideae</taxon>
        <taxon>Hibiscus</taxon>
    </lineage>
</organism>
<evidence type="ECO:0000313" key="4">
    <source>
        <dbReference type="EMBL" id="KAK8480346.1"/>
    </source>
</evidence>
<feature type="compositionally biased region" description="Basic and acidic residues" evidence="2">
    <location>
        <begin position="194"/>
        <end position="206"/>
    </location>
</feature>
<dbReference type="SMART" id="SM00264">
    <property type="entry name" value="BAG"/>
    <property type="match status" value="1"/>
</dbReference>
<evidence type="ECO:0000256" key="2">
    <source>
        <dbReference type="SAM" id="MobiDB-lite"/>
    </source>
</evidence>
<dbReference type="CDD" id="cd23767">
    <property type="entry name" value="IQCD"/>
    <property type="match status" value="1"/>
</dbReference>
<accession>A0ABR1ZJ75</accession>
<feature type="compositionally biased region" description="Acidic residues" evidence="2">
    <location>
        <begin position="1029"/>
        <end position="1038"/>
    </location>
</feature>
<evidence type="ECO:0000313" key="5">
    <source>
        <dbReference type="Proteomes" id="UP001396334"/>
    </source>
</evidence>
<dbReference type="Pfam" id="PF02179">
    <property type="entry name" value="BAG"/>
    <property type="match status" value="1"/>
</dbReference>
<feature type="region of interest" description="Disordered" evidence="2">
    <location>
        <begin position="902"/>
        <end position="921"/>
    </location>
</feature>
<feature type="compositionally biased region" description="Basic and acidic residues" evidence="2">
    <location>
        <begin position="995"/>
        <end position="1028"/>
    </location>
</feature>
<dbReference type="InterPro" id="IPR003103">
    <property type="entry name" value="BAG_domain"/>
</dbReference>
<dbReference type="InterPro" id="IPR040400">
    <property type="entry name" value="BAG5/6/7/8"/>
</dbReference>
<feature type="compositionally biased region" description="Basic and acidic residues" evidence="2">
    <location>
        <begin position="341"/>
        <end position="373"/>
    </location>
</feature>
<feature type="compositionally biased region" description="Basic and acidic residues" evidence="2">
    <location>
        <begin position="536"/>
        <end position="554"/>
    </location>
</feature>
<feature type="region of interest" description="Disordered" evidence="2">
    <location>
        <begin position="671"/>
        <end position="694"/>
    </location>
</feature>
<feature type="compositionally biased region" description="Polar residues" evidence="2">
    <location>
        <begin position="317"/>
        <end position="335"/>
    </location>
</feature>
<feature type="compositionally biased region" description="Low complexity" evidence="2">
    <location>
        <begin position="985"/>
        <end position="994"/>
    </location>
</feature>
<feature type="compositionally biased region" description="Polar residues" evidence="2">
    <location>
        <begin position="437"/>
        <end position="447"/>
    </location>
</feature>
<feature type="region of interest" description="Disordered" evidence="2">
    <location>
        <begin position="926"/>
        <end position="1055"/>
    </location>
</feature>
<feature type="compositionally biased region" description="Polar residues" evidence="2">
    <location>
        <begin position="477"/>
        <end position="494"/>
    </location>
</feature>
<reference evidence="4 5" key="1">
    <citation type="journal article" date="2024" name="G3 (Bethesda)">
        <title>Genome assembly of Hibiscus sabdariffa L. provides insights into metabolisms of medicinal natural products.</title>
        <authorList>
            <person name="Kim T."/>
        </authorList>
    </citation>
    <scope>NUCLEOTIDE SEQUENCE [LARGE SCALE GENOMIC DNA]</scope>
    <source>
        <strain evidence="4">TK-2024</strain>
        <tissue evidence="4">Old leaves</tissue>
    </source>
</reference>
<dbReference type="EMBL" id="JBBPBN010001048">
    <property type="protein sequence ID" value="KAK8480346.1"/>
    <property type="molecule type" value="Genomic_DNA"/>
</dbReference>
<feature type="compositionally biased region" description="Polar residues" evidence="2">
    <location>
        <begin position="673"/>
        <end position="686"/>
    </location>
</feature>
<dbReference type="Proteomes" id="UP001396334">
    <property type="component" value="Unassembled WGS sequence"/>
</dbReference>
<evidence type="ECO:0000259" key="3">
    <source>
        <dbReference type="PROSITE" id="PS51035"/>
    </source>
</evidence>
<name>A0ABR1ZJ75_9ROSI</name>
<keyword evidence="5" id="KW-1185">Reference proteome</keyword>
<keyword evidence="1" id="KW-0143">Chaperone</keyword>
<gene>
    <name evidence="4" type="ORF">V6N11_028171</name>
</gene>
<feature type="domain" description="BAG" evidence="3">
    <location>
        <begin position="582"/>
        <end position="659"/>
    </location>
</feature>
<comment type="caution">
    <text evidence="4">The sequence shown here is derived from an EMBL/GenBank/DDBJ whole genome shotgun (WGS) entry which is preliminary data.</text>
</comment>
<evidence type="ECO:0000256" key="1">
    <source>
        <dbReference type="ARBA" id="ARBA00023186"/>
    </source>
</evidence>
<feature type="compositionally biased region" description="Polar residues" evidence="2">
    <location>
        <begin position="232"/>
        <end position="249"/>
    </location>
</feature>
<feature type="region of interest" description="Disordered" evidence="2">
    <location>
        <begin position="194"/>
        <end position="451"/>
    </location>
</feature>
<feature type="compositionally biased region" description="Basic and acidic residues" evidence="2">
    <location>
        <begin position="501"/>
        <end position="517"/>
    </location>
</feature>
<dbReference type="SUPFAM" id="SSF63491">
    <property type="entry name" value="BAG domain"/>
    <property type="match status" value="1"/>
</dbReference>
<dbReference type="PANTHER" id="PTHR33322">
    <property type="entry name" value="BAG DOMAIN CONTAINING PROTEIN, EXPRESSED"/>
    <property type="match status" value="1"/>
</dbReference>
<feature type="compositionally biased region" description="Polar residues" evidence="2">
    <location>
        <begin position="209"/>
        <end position="220"/>
    </location>
</feature>
<sequence>MIPFSGYMDSNPHLRNQAPYPQHYLPGFEAVRPHFKADPSQSSMMYESWPCSSNCSRYPVPYHGYCNHGNFPGCYSYRPPCPHFAPSPAFHHYPNYPTFPEPYPVHYAHPPYYSNEQPRYEYDKDPHTNYHCCGCPNHVHNQKNDRGLKIEEQENDAEKKEVVPIQPRSFPYPIVWIPPESMKSMERGKHNDRIEMSNSDKAHCVEKPPTSSKSTDQQPAVWNGWFPLDMNGWQSLTQGEGEKQSQNQQKQDKTMQLPFPFIWVPSSDRKQEADENRDIRRMSTASDNSKQAPLTVEYIPIQPSVSDVKIDKPQLDIESSQNKNAAETKGKTASQKCVPVEVKEGKSDGTEKRGTGVKDVSVKRAGDASKDDLGTIAKRKSPSPPKTSKLPPVCLRVDPLPKKKNGKGSSRSPSPPKGQSKDTLTKASTTGKKEDSAVNTQNISGTLDNMEPGEKKIKYIPVIEERSKENKAEETTDVNQAQVLGSLSINSEEVSGQPVMERSEKDSHESKTEEETKASSVEIMGAETEAVSDKAANTDEQAHSQCKAETKRMSDDEAAKLIQSAFRGFEVRKWEPLKKLKQIADVREQVNEVRSRMQSLESSTVCGKDDKLRLLIGEKIMTLLLRLDTIQGFHSSVRDARKSLVKELVTLQEKLDALASKWAEERSKVLATADSSGRGSGSVSMQEESENASAAFEDTNENLNNIKETDQECIKHLEDGKDGKDEESTELPCVEQGLGGKIESNSVEVDIEHHTVPTIEEEEDVSRNLEHMTHLSSVTEQKFDTDELVEVNDLSKEEKPEVVEVNDQIPMDKDSEDDKLSSLPKVDHEVAVCEPEKEIGNNNSETESDLLITLSLPDEVEDLKCTHTDQEIELLKELPVGVIDEVPAIPEIDEHSIEAVSNYSANDQKENEFASIPKPEVEMEQKEVNDGNIFEPVFQPAEAHLTTGEGSEPVEVYSTQDEENNDEVQQHEDDSGAIPADHMASSESEAGSESTQEKEVLFEEKKAAEQPVRRTEETEETKLVRETDMLEDDAPSESDAERELAKSGEDNKVMEENKKLKEMMEKLMEAGKDQVSVISSLVERVKELEEKLAKNKKSSKRGYRKVRYAPSYKYNKPMKSSTAEVAM</sequence>
<protein>
    <recommendedName>
        <fullName evidence="3">BAG domain-containing protein</fullName>
    </recommendedName>
</protein>
<dbReference type="InterPro" id="IPR036533">
    <property type="entry name" value="BAG_dom_sf"/>
</dbReference>
<feature type="region of interest" description="Disordered" evidence="2">
    <location>
        <begin position="467"/>
        <end position="554"/>
    </location>
</feature>
<dbReference type="PROSITE" id="PS51035">
    <property type="entry name" value="BAG"/>
    <property type="match status" value="1"/>
</dbReference>
<feature type="compositionally biased region" description="Basic and acidic residues" evidence="2">
    <location>
        <begin position="1039"/>
        <end position="1055"/>
    </location>
</feature>
<feature type="compositionally biased region" description="Basic and acidic residues" evidence="2">
    <location>
        <begin position="267"/>
        <end position="281"/>
    </location>
</feature>
<proteinExistence type="predicted"/>
<dbReference type="Gene3D" id="1.20.58.120">
    <property type="entry name" value="BAG domain"/>
    <property type="match status" value="1"/>
</dbReference>